<accession>A0A8J1JC43</accession>
<reference evidence="3" key="1">
    <citation type="submission" date="2025-08" db="UniProtKB">
        <authorList>
            <consortium name="RefSeq"/>
        </authorList>
    </citation>
    <scope>IDENTIFICATION</scope>
    <source>
        <strain evidence="3">Nigerian</strain>
        <tissue evidence="3">Liver and blood</tissue>
    </source>
</reference>
<evidence type="ECO:0000256" key="1">
    <source>
        <dbReference type="SAM" id="MobiDB-lite"/>
    </source>
</evidence>
<dbReference type="AGR" id="Xenbase:XB-GENE-29089031"/>
<protein>
    <submittedName>
        <fullName evidence="3">Uncharacterized protein LOC105946024</fullName>
    </submittedName>
</protein>
<dbReference type="Xenbase" id="XB-GENE-29089031">
    <property type="gene designation" value="LOC105946024"/>
</dbReference>
<keyword evidence="2" id="KW-1185">Reference proteome</keyword>
<feature type="region of interest" description="Disordered" evidence="1">
    <location>
        <begin position="145"/>
        <end position="192"/>
    </location>
</feature>
<organism evidence="2 3">
    <name type="scientific">Xenopus tropicalis</name>
    <name type="common">Western clawed frog</name>
    <name type="synonym">Silurana tropicalis</name>
    <dbReference type="NCBI Taxonomy" id="8364"/>
    <lineage>
        <taxon>Eukaryota</taxon>
        <taxon>Metazoa</taxon>
        <taxon>Chordata</taxon>
        <taxon>Craniata</taxon>
        <taxon>Vertebrata</taxon>
        <taxon>Euteleostomi</taxon>
        <taxon>Amphibia</taxon>
        <taxon>Batrachia</taxon>
        <taxon>Anura</taxon>
        <taxon>Pipoidea</taxon>
        <taxon>Pipidae</taxon>
        <taxon>Xenopodinae</taxon>
        <taxon>Xenopus</taxon>
        <taxon>Silurana</taxon>
    </lineage>
</organism>
<dbReference type="AlphaFoldDB" id="A0A8J1JC43"/>
<name>A0A8J1JC43_XENTR</name>
<evidence type="ECO:0000313" key="2">
    <source>
        <dbReference type="Proteomes" id="UP000008143"/>
    </source>
</evidence>
<dbReference type="Proteomes" id="UP000008143">
    <property type="component" value="Chromosome 3"/>
</dbReference>
<dbReference type="KEGG" id="xtr:105946024"/>
<sequence>MATGQHLLRGCESIRSKPGLQKLFLALDSFRPEKNNFEAMISYYEDYYRYHSLEEENLKDFLLWYTIENIADDENIPNYFVMIDNLRKLEVLEGMYFIACPLASPTTQEGQNLRSQYEALVILHTAVRSKLEELMRRIAEKREELQQLPGTSAQESPAAEIRTAEESAQETPGAEEEAAEETPAAEGERLTLRRRVRKALKRPFQRIWRATRRLLRGGCCHPPPPAP</sequence>
<dbReference type="GeneID" id="105946024"/>
<evidence type="ECO:0000313" key="4">
    <source>
        <dbReference type="Xenbase" id="XB-GENE-29089031"/>
    </source>
</evidence>
<gene>
    <name evidence="3 4" type="primary">LOC105946024</name>
</gene>
<dbReference type="RefSeq" id="XP_031754575.1">
    <property type="nucleotide sequence ID" value="XM_031898715.1"/>
</dbReference>
<proteinExistence type="predicted"/>
<evidence type="ECO:0000313" key="3">
    <source>
        <dbReference type="RefSeq" id="XP_031754575.1"/>
    </source>
</evidence>